<sequence>MMAFLKSIDSNTLKAVVKGWNHPVVADKDGNATTELKPEEEWSKEEDELALGNSKALNALFNGVDKN</sequence>
<reference evidence="1 2" key="1">
    <citation type="journal article" date="2018" name="Front. Plant Sci.">
        <title>Red Clover (Trifolium pratense) and Zigzag Clover (T. medium) - A Picture of Genomic Similarities and Differences.</title>
        <authorList>
            <person name="Dluhosova J."/>
            <person name="Istvanek J."/>
            <person name="Nedelnik J."/>
            <person name="Repkova J."/>
        </authorList>
    </citation>
    <scope>NUCLEOTIDE SEQUENCE [LARGE SCALE GENOMIC DNA]</scope>
    <source>
        <strain evidence="2">cv. 10/8</strain>
        <tissue evidence="1">Leaf</tissue>
    </source>
</reference>
<evidence type="ECO:0000313" key="2">
    <source>
        <dbReference type="Proteomes" id="UP000265520"/>
    </source>
</evidence>
<proteinExistence type="predicted"/>
<gene>
    <name evidence="1" type="ORF">A2U01_0100983</name>
</gene>
<keyword evidence="2" id="KW-1185">Reference proteome</keyword>
<comment type="caution">
    <text evidence="1">The sequence shown here is derived from an EMBL/GenBank/DDBJ whole genome shotgun (WGS) entry which is preliminary data.</text>
</comment>
<dbReference type="Proteomes" id="UP000265520">
    <property type="component" value="Unassembled WGS sequence"/>
</dbReference>
<dbReference type="EMBL" id="LXQA010979801">
    <property type="protein sequence ID" value="MCI79712.1"/>
    <property type="molecule type" value="Genomic_DNA"/>
</dbReference>
<protein>
    <submittedName>
        <fullName evidence="1">Gag-pol polyprotein</fullName>
    </submittedName>
</protein>
<evidence type="ECO:0000313" key="1">
    <source>
        <dbReference type="EMBL" id="MCI79712.1"/>
    </source>
</evidence>
<accession>A0A392UX66</accession>
<organism evidence="1 2">
    <name type="scientific">Trifolium medium</name>
    <dbReference type="NCBI Taxonomy" id="97028"/>
    <lineage>
        <taxon>Eukaryota</taxon>
        <taxon>Viridiplantae</taxon>
        <taxon>Streptophyta</taxon>
        <taxon>Embryophyta</taxon>
        <taxon>Tracheophyta</taxon>
        <taxon>Spermatophyta</taxon>
        <taxon>Magnoliopsida</taxon>
        <taxon>eudicotyledons</taxon>
        <taxon>Gunneridae</taxon>
        <taxon>Pentapetalae</taxon>
        <taxon>rosids</taxon>
        <taxon>fabids</taxon>
        <taxon>Fabales</taxon>
        <taxon>Fabaceae</taxon>
        <taxon>Papilionoideae</taxon>
        <taxon>50 kb inversion clade</taxon>
        <taxon>NPAAA clade</taxon>
        <taxon>Hologalegina</taxon>
        <taxon>IRL clade</taxon>
        <taxon>Trifolieae</taxon>
        <taxon>Trifolium</taxon>
    </lineage>
</organism>
<dbReference type="AlphaFoldDB" id="A0A392UX66"/>
<feature type="non-terminal residue" evidence="1">
    <location>
        <position position="67"/>
    </location>
</feature>
<name>A0A392UX66_9FABA</name>